<evidence type="ECO:0000313" key="3">
    <source>
        <dbReference type="Proteomes" id="UP000008817"/>
    </source>
</evidence>
<organism evidence="2 3">
    <name type="scientific">Rhizobium etli (strain CIAT 652)</name>
    <dbReference type="NCBI Taxonomy" id="491916"/>
    <lineage>
        <taxon>Bacteria</taxon>
        <taxon>Pseudomonadati</taxon>
        <taxon>Pseudomonadota</taxon>
        <taxon>Alphaproteobacteria</taxon>
        <taxon>Hyphomicrobiales</taxon>
        <taxon>Rhizobiaceae</taxon>
        <taxon>Rhizobium/Agrobacterium group</taxon>
        <taxon>Rhizobium</taxon>
    </lineage>
</organism>
<gene>
    <name evidence="2" type="ordered locus">RHECIAT_PC0000862</name>
</gene>
<feature type="region of interest" description="Disordered" evidence="1">
    <location>
        <begin position="1"/>
        <end position="21"/>
    </location>
</feature>
<proteinExistence type="predicted"/>
<feature type="compositionally biased region" description="Low complexity" evidence="1">
    <location>
        <begin position="1"/>
        <end position="14"/>
    </location>
</feature>
<dbReference type="KEGG" id="rec:RHECIAT_PC0000862"/>
<dbReference type="EMBL" id="CP001077">
    <property type="protein sequence ID" value="ACE94932.1"/>
    <property type="molecule type" value="Genomic_DNA"/>
</dbReference>
<accession>B3Q3S2</accession>
<sequence>MSALSSAWQLSSSQPRRCGGESHRTTRYIYTYSDYLSYQNTFALREISQLPTAAPIAEGQGFQNYAARVLRSSIIEDLGCHWYKRTIPLLPIPPHRTAERMDELRAAGQAVLDADSDLANRYREIDALITAGKAKALTINDLILSGNPAALNIDLNGVSEDPVVLVQIVEDGDRIRSSDMFFQLVIPDADLRTFVSFQLSRQIEANPDAELRRSDILEYAVPVNLEAVSNAIRTLTTGDLQVKYNEVQQKLDEIVAQQFGICDAHRDHIIEAMTTDAILARMRPMTAQRGLRVQPYADHSEGDRYD</sequence>
<reference evidence="2 3" key="1">
    <citation type="submission" date="2008-04" db="EMBL/GenBank/DDBJ databases">
        <title>Genome diversity and DNA divergence of Rhizobium etli.</title>
        <authorList>
            <person name="Gonzalez V."/>
            <person name="Acosta J.L."/>
            <person name="Santamaria R.I."/>
            <person name="Bustos P."/>
            <person name="Hernandez-Gonzalez I.L."/>
            <person name="Fernandez J.L."/>
            <person name="Diaz R."/>
            <person name="Flores M."/>
            <person name="Mora J."/>
            <person name="Palacios R."/>
            <person name="Davila G."/>
        </authorList>
    </citation>
    <scope>NUCLEOTIDE SEQUENCE [LARGE SCALE GENOMIC DNA]</scope>
    <source>
        <strain evidence="2 3">CIAT 652</strain>
        <plasmid evidence="3">Plasmid pC</plasmid>
    </source>
</reference>
<geneLocation type="plasmid" evidence="2 3">
    <name>pC</name>
</geneLocation>
<evidence type="ECO:0000313" key="2">
    <source>
        <dbReference type="EMBL" id="ACE94932.1"/>
    </source>
</evidence>
<dbReference type="HOGENOM" id="CLU_908742_0_0_5"/>
<name>B3Q3S2_RHIE6</name>
<protein>
    <submittedName>
        <fullName evidence="2">Uncharacterized protein</fullName>
    </submittedName>
</protein>
<dbReference type="AlphaFoldDB" id="B3Q3S2"/>
<evidence type="ECO:0000256" key="1">
    <source>
        <dbReference type="SAM" id="MobiDB-lite"/>
    </source>
</evidence>
<dbReference type="Proteomes" id="UP000008817">
    <property type="component" value="Plasmid pC"/>
</dbReference>
<keyword evidence="2" id="KW-0614">Plasmid</keyword>